<gene>
    <name evidence="3" type="ORF">EA58_10150</name>
</gene>
<protein>
    <submittedName>
        <fullName evidence="3">Isochorismatase</fullName>
    </submittedName>
</protein>
<comment type="caution">
    <text evidence="3">The sequence shown here is derived from an EMBL/GenBank/DDBJ whole genome shotgun (WGS) entry which is preliminary data.</text>
</comment>
<evidence type="ECO:0000313" key="3">
    <source>
        <dbReference type="EMBL" id="KDM91722.1"/>
    </source>
</evidence>
<sequence length="178" mass="19984">MKKAVLVIDVQRICFEPEPQPFEGDVVVSRINQLTAWAREKSLPVIFIQHEEPGTEIAYQTEGWQLHRALVTVEGDRYIRKTTPDSFLNTELKATLDQLRIEELVICGYATDFCVDTTTRRAACLGYGVALVSDAHTTHDKPYASGELIREHHTSVLSWAESFPKKIQAIATEALITG</sequence>
<dbReference type="InterPro" id="IPR036380">
    <property type="entry name" value="Isochorismatase-like_sf"/>
</dbReference>
<accession>A0A066RVM5</accession>
<evidence type="ECO:0000313" key="4">
    <source>
        <dbReference type="Proteomes" id="UP000027192"/>
    </source>
</evidence>
<evidence type="ECO:0000259" key="2">
    <source>
        <dbReference type="Pfam" id="PF00857"/>
    </source>
</evidence>
<evidence type="ECO:0000256" key="1">
    <source>
        <dbReference type="ARBA" id="ARBA00022801"/>
    </source>
</evidence>
<keyword evidence="1" id="KW-0378">Hydrolase</keyword>
<keyword evidence="4" id="KW-1185">Reference proteome</keyword>
<dbReference type="CDD" id="cd01014">
    <property type="entry name" value="nicotinamidase_related"/>
    <property type="match status" value="1"/>
</dbReference>
<dbReference type="Pfam" id="PF00857">
    <property type="entry name" value="Isochorismatase"/>
    <property type="match status" value="1"/>
</dbReference>
<dbReference type="PANTHER" id="PTHR43540:SF14">
    <property type="entry name" value="ISOCHORISMATASE"/>
    <property type="match status" value="1"/>
</dbReference>
<feature type="domain" description="Isochorismatase-like" evidence="2">
    <location>
        <begin position="4"/>
        <end position="142"/>
    </location>
</feature>
<dbReference type="STRING" id="1654360.EA58_10150"/>
<proteinExistence type="predicted"/>
<name>A0A066RVM5_9GAMM</name>
<dbReference type="PANTHER" id="PTHR43540">
    <property type="entry name" value="PEROXYUREIDOACRYLATE/UREIDOACRYLATE AMIDOHYDROLASE-RELATED"/>
    <property type="match status" value="1"/>
</dbReference>
<dbReference type="GO" id="GO:0016787">
    <property type="term" value="F:hydrolase activity"/>
    <property type="evidence" value="ECO:0007669"/>
    <property type="project" value="UniProtKB-KW"/>
</dbReference>
<dbReference type="SUPFAM" id="SSF52499">
    <property type="entry name" value="Isochorismatase-like hydrolases"/>
    <property type="match status" value="1"/>
</dbReference>
<dbReference type="EMBL" id="JMIB01000019">
    <property type="protein sequence ID" value="KDM91722.1"/>
    <property type="molecule type" value="Genomic_DNA"/>
</dbReference>
<dbReference type="InterPro" id="IPR000868">
    <property type="entry name" value="Isochorismatase-like_dom"/>
</dbReference>
<dbReference type="OrthoDB" id="1157330at2"/>
<reference evidence="3 4" key="1">
    <citation type="submission" date="2014-04" db="EMBL/GenBank/DDBJ databases">
        <title>Draft genome sequence of Photobacterium halotolerans S2753: a solonamide, ngercheumicin and holomycin producer.</title>
        <authorList>
            <person name="Machado H.R."/>
            <person name="Gram L."/>
        </authorList>
    </citation>
    <scope>NUCLEOTIDE SEQUENCE [LARGE SCALE GENOMIC DNA]</scope>
    <source>
        <strain evidence="3 4">S2753</strain>
    </source>
</reference>
<dbReference type="RefSeq" id="WP_036751837.1">
    <property type="nucleotide sequence ID" value="NZ_JAGSGC010000007.1"/>
</dbReference>
<dbReference type="AlphaFoldDB" id="A0A066RVM5"/>
<dbReference type="Proteomes" id="UP000027192">
    <property type="component" value="Unassembled WGS sequence"/>
</dbReference>
<organism evidence="3 4">
    <name type="scientific">Photobacterium galatheae</name>
    <dbReference type="NCBI Taxonomy" id="1654360"/>
    <lineage>
        <taxon>Bacteria</taxon>
        <taxon>Pseudomonadati</taxon>
        <taxon>Pseudomonadota</taxon>
        <taxon>Gammaproteobacteria</taxon>
        <taxon>Vibrionales</taxon>
        <taxon>Vibrionaceae</taxon>
        <taxon>Photobacterium</taxon>
    </lineage>
</organism>
<dbReference type="Gene3D" id="3.40.50.850">
    <property type="entry name" value="Isochorismatase-like"/>
    <property type="match status" value="1"/>
</dbReference>
<dbReference type="InterPro" id="IPR050272">
    <property type="entry name" value="Isochorismatase-like_hydrls"/>
</dbReference>